<evidence type="ECO:0000259" key="1">
    <source>
        <dbReference type="PROSITE" id="PS50181"/>
    </source>
</evidence>
<dbReference type="Gene3D" id="1.20.1280.50">
    <property type="match status" value="1"/>
</dbReference>
<dbReference type="InterPro" id="IPR036047">
    <property type="entry name" value="F-box-like_dom_sf"/>
</dbReference>
<dbReference type="AlphaFoldDB" id="A0A3P5XU87"/>
<feature type="domain" description="F-box" evidence="1">
    <location>
        <begin position="10"/>
        <end position="57"/>
    </location>
</feature>
<dbReference type="PANTHER" id="PTHR38926:SF78">
    <property type="entry name" value="F-BOX DOMAIN-CONTAINING PROTEIN"/>
    <property type="match status" value="1"/>
</dbReference>
<reference evidence="2" key="1">
    <citation type="submission" date="2018-11" db="EMBL/GenBank/DDBJ databases">
        <authorList>
            <consortium name="Genoscope - CEA"/>
            <person name="William W."/>
        </authorList>
    </citation>
    <scope>NUCLEOTIDE SEQUENCE</scope>
</reference>
<dbReference type="SUPFAM" id="SSF81383">
    <property type="entry name" value="F-box domain"/>
    <property type="match status" value="1"/>
</dbReference>
<dbReference type="PANTHER" id="PTHR38926">
    <property type="entry name" value="F-BOX DOMAIN CONTAINING PROTEIN, EXPRESSED"/>
    <property type="match status" value="1"/>
</dbReference>
<proteinExistence type="predicted"/>
<gene>
    <name evidence="2" type="ORF">BRAA09T35900Z</name>
</gene>
<accession>A0A3P5XU87</accession>
<dbReference type="InterPro" id="IPR001810">
    <property type="entry name" value="F-box_dom"/>
</dbReference>
<dbReference type="PROSITE" id="PS50181">
    <property type="entry name" value="FBOX"/>
    <property type="match status" value="1"/>
</dbReference>
<evidence type="ECO:0000313" key="2">
    <source>
        <dbReference type="EMBL" id="VDC58289.1"/>
    </source>
</evidence>
<dbReference type="SMART" id="SM00256">
    <property type="entry name" value="FBOX"/>
    <property type="match status" value="1"/>
</dbReference>
<dbReference type="EMBL" id="LR031568">
    <property type="protein sequence ID" value="VDC58289.1"/>
    <property type="molecule type" value="Genomic_DNA"/>
</dbReference>
<dbReference type="CDD" id="cd22164">
    <property type="entry name" value="F-box_AtSKIP19-like"/>
    <property type="match status" value="1"/>
</dbReference>
<protein>
    <recommendedName>
        <fullName evidence="1">F-box domain-containing protein</fullName>
    </recommendedName>
</protein>
<dbReference type="Pfam" id="PF12937">
    <property type="entry name" value="F-box-like"/>
    <property type="match status" value="1"/>
</dbReference>
<organism evidence="2">
    <name type="scientific">Brassica campestris</name>
    <name type="common">Field mustard</name>
    <dbReference type="NCBI Taxonomy" id="3711"/>
    <lineage>
        <taxon>Eukaryota</taxon>
        <taxon>Viridiplantae</taxon>
        <taxon>Streptophyta</taxon>
        <taxon>Embryophyta</taxon>
        <taxon>Tracheophyta</taxon>
        <taxon>Spermatophyta</taxon>
        <taxon>Magnoliopsida</taxon>
        <taxon>eudicotyledons</taxon>
        <taxon>Gunneridae</taxon>
        <taxon>Pentapetalae</taxon>
        <taxon>rosids</taxon>
        <taxon>malvids</taxon>
        <taxon>Brassicales</taxon>
        <taxon>Brassicaceae</taxon>
        <taxon>Brassiceae</taxon>
        <taxon>Brassica</taxon>
    </lineage>
</organism>
<name>A0A3P5XU87_BRACM</name>
<sequence length="115" mass="13592">MSQLMKPEEPRNWAELPPELISLILLRLNSIEILENAQKVCRSWRRVCKDPSMWRKIDMHNDGDLGSMGYDLEIMCRHAVDRSQGGLLEIYLWYFGTDELLNYIADRFFLSLSHF</sequence>